<comment type="caution">
    <text evidence="2">The sequence shown here is derived from an EMBL/GenBank/DDBJ whole genome shotgun (WGS) entry which is preliminary data.</text>
</comment>
<sequence length="496" mass="57960">MAGVNANPTPWFRVLPPEEDEEPEFNINQRGPIRMPDTNSPPIAYFYLLFSIELMKEFVRQTNSYANDMCNTARHYIGRKSRKLRWRRNGNLTMFEFKGFLSVLFNMGLIRKVSISEYWNTKSVSQSTPWFRCMFSRNRFQNILKFLRLVCDNRLPNRNNQNYRPAQRFQPLIDFVNRKFLFYYCPRKELSIDESLVGTKGRTAMLQYIPSKRSRFGIKFWMLVEAVTGYILHMKVYEGKKYDPVPNGTLQGSNVVMNLLSSTSLLGKGYHVFVDSFFTSISLVKTLLRHNTYLTGTIRKSGKIPKMIKDAKPKVDEPVFARQGPLLICSYKQNERRRKPVIVVSTNYNALSNTGKPKVLCAYNTFMGGVDLADQMIVTYNDKRKSCRVWKKVLIHIFHRILFNSYILYYQNTDERPPLTRLQFIQSVIDSLAHEHLLKKGNPLTPQPGIRKLQRGKQKDCTVCSDRKNGIRHRARTECVRCKKGLHNQCKRRHVC</sequence>
<keyword evidence="3" id="KW-1185">Reference proteome</keyword>
<accession>A0A8S3Q8T7</accession>
<organism evidence="2 3">
    <name type="scientific">Mytilus edulis</name>
    <name type="common">Blue mussel</name>
    <dbReference type="NCBI Taxonomy" id="6550"/>
    <lineage>
        <taxon>Eukaryota</taxon>
        <taxon>Metazoa</taxon>
        <taxon>Spiralia</taxon>
        <taxon>Lophotrochozoa</taxon>
        <taxon>Mollusca</taxon>
        <taxon>Bivalvia</taxon>
        <taxon>Autobranchia</taxon>
        <taxon>Pteriomorphia</taxon>
        <taxon>Mytilida</taxon>
        <taxon>Mytiloidea</taxon>
        <taxon>Mytilidae</taxon>
        <taxon>Mytilinae</taxon>
        <taxon>Mytilus</taxon>
    </lineage>
</organism>
<dbReference type="InterPro" id="IPR029526">
    <property type="entry name" value="PGBD"/>
</dbReference>
<protein>
    <recommendedName>
        <fullName evidence="1">PiggyBac transposable element-derived protein domain-containing protein</fullName>
    </recommendedName>
</protein>
<dbReference type="EMBL" id="CAJPWZ010000459">
    <property type="protein sequence ID" value="CAG2193347.1"/>
    <property type="molecule type" value="Genomic_DNA"/>
</dbReference>
<evidence type="ECO:0000313" key="2">
    <source>
        <dbReference type="EMBL" id="CAG2193347.1"/>
    </source>
</evidence>
<dbReference type="Pfam" id="PF13843">
    <property type="entry name" value="DDE_Tnp_1_7"/>
    <property type="match status" value="1"/>
</dbReference>
<dbReference type="OrthoDB" id="6073352at2759"/>
<proteinExistence type="predicted"/>
<dbReference type="AlphaFoldDB" id="A0A8S3Q8T7"/>
<reference evidence="2" key="1">
    <citation type="submission" date="2021-03" db="EMBL/GenBank/DDBJ databases">
        <authorList>
            <person name="Bekaert M."/>
        </authorList>
    </citation>
    <scope>NUCLEOTIDE SEQUENCE</scope>
</reference>
<evidence type="ECO:0000313" key="3">
    <source>
        <dbReference type="Proteomes" id="UP000683360"/>
    </source>
</evidence>
<dbReference type="Proteomes" id="UP000683360">
    <property type="component" value="Unassembled WGS sequence"/>
</dbReference>
<name>A0A8S3Q8T7_MYTED</name>
<feature type="domain" description="PiggyBac transposable element-derived protein" evidence="1">
    <location>
        <begin position="42"/>
        <end position="406"/>
    </location>
</feature>
<dbReference type="PANTHER" id="PTHR46599:SF3">
    <property type="entry name" value="PIGGYBAC TRANSPOSABLE ELEMENT-DERIVED PROTEIN 4"/>
    <property type="match status" value="1"/>
</dbReference>
<gene>
    <name evidence="2" type="ORF">MEDL_8306</name>
</gene>
<evidence type="ECO:0000259" key="1">
    <source>
        <dbReference type="Pfam" id="PF13843"/>
    </source>
</evidence>
<dbReference type="PANTHER" id="PTHR46599">
    <property type="entry name" value="PIGGYBAC TRANSPOSABLE ELEMENT-DERIVED PROTEIN 4"/>
    <property type="match status" value="1"/>
</dbReference>